<accession>A0AAW1JB05</accession>
<organism evidence="2 3">
    <name type="scientific">Saponaria officinalis</name>
    <name type="common">Common soapwort</name>
    <name type="synonym">Lychnis saponaria</name>
    <dbReference type="NCBI Taxonomy" id="3572"/>
    <lineage>
        <taxon>Eukaryota</taxon>
        <taxon>Viridiplantae</taxon>
        <taxon>Streptophyta</taxon>
        <taxon>Embryophyta</taxon>
        <taxon>Tracheophyta</taxon>
        <taxon>Spermatophyta</taxon>
        <taxon>Magnoliopsida</taxon>
        <taxon>eudicotyledons</taxon>
        <taxon>Gunneridae</taxon>
        <taxon>Pentapetalae</taxon>
        <taxon>Caryophyllales</taxon>
        <taxon>Caryophyllaceae</taxon>
        <taxon>Caryophylleae</taxon>
        <taxon>Saponaria</taxon>
    </lineage>
</organism>
<dbReference type="PANTHER" id="PTHR36792:SF15">
    <property type="entry name" value="SEL1 REPEAT-CONTAINING PROTEIN"/>
    <property type="match status" value="1"/>
</dbReference>
<feature type="region of interest" description="Disordered" evidence="1">
    <location>
        <begin position="119"/>
        <end position="148"/>
    </location>
</feature>
<name>A0AAW1JB05_SAPOF</name>
<dbReference type="InterPro" id="IPR011990">
    <property type="entry name" value="TPR-like_helical_dom_sf"/>
</dbReference>
<evidence type="ECO:0000313" key="3">
    <source>
        <dbReference type="Proteomes" id="UP001443914"/>
    </source>
</evidence>
<dbReference type="SUPFAM" id="SSF81901">
    <property type="entry name" value="HCP-like"/>
    <property type="match status" value="1"/>
</dbReference>
<dbReference type="AlphaFoldDB" id="A0AAW1JB05"/>
<dbReference type="EMBL" id="JBDFQZ010000008">
    <property type="protein sequence ID" value="KAK9699981.1"/>
    <property type="molecule type" value="Genomic_DNA"/>
</dbReference>
<dbReference type="SMART" id="SM00671">
    <property type="entry name" value="SEL1"/>
    <property type="match status" value="1"/>
</dbReference>
<evidence type="ECO:0008006" key="4">
    <source>
        <dbReference type="Google" id="ProtNLM"/>
    </source>
</evidence>
<reference evidence="2" key="1">
    <citation type="submission" date="2024-03" db="EMBL/GenBank/DDBJ databases">
        <title>WGS assembly of Saponaria officinalis var. Norfolk2.</title>
        <authorList>
            <person name="Jenkins J."/>
            <person name="Shu S."/>
            <person name="Grimwood J."/>
            <person name="Barry K."/>
            <person name="Goodstein D."/>
            <person name="Schmutz J."/>
            <person name="Leebens-Mack J."/>
            <person name="Osbourn A."/>
        </authorList>
    </citation>
    <scope>NUCLEOTIDE SEQUENCE [LARGE SCALE GENOMIC DNA]</scope>
    <source>
        <strain evidence="2">JIC</strain>
    </source>
</reference>
<feature type="compositionally biased region" description="Polar residues" evidence="1">
    <location>
        <begin position="127"/>
        <end position="140"/>
    </location>
</feature>
<dbReference type="InterPro" id="IPR006597">
    <property type="entry name" value="Sel1-like"/>
</dbReference>
<evidence type="ECO:0000313" key="2">
    <source>
        <dbReference type="EMBL" id="KAK9699981.1"/>
    </source>
</evidence>
<protein>
    <recommendedName>
        <fullName evidence="4">Sel1-like protein</fullName>
    </recommendedName>
</protein>
<dbReference type="Gene3D" id="1.25.40.10">
    <property type="entry name" value="Tetratricopeptide repeat domain"/>
    <property type="match status" value="1"/>
</dbReference>
<dbReference type="Proteomes" id="UP001443914">
    <property type="component" value="Unassembled WGS sequence"/>
</dbReference>
<proteinExistence type="predicted"/>
<dbReference type="PANTHER" id="PTHR36792">
    <property type="entry name" value="EXPRESSED PROTEIN"/>
    <property type="match status" value="1"/>
</dbReference>
<gene>
    <name evidence="2" type="ORF">RND81_08G208600</name>
</gene>
<keyword evidence="3" id="KW-1185">Reference proteome</keyword>
<evidence type="ECO:0000256" key="1">
    <source>
        <dbReference type="SAM" id="MobiDB-lite"/>
    </source>
</evidence>
<comment type="caution">
    <text evidence="2">The sequence shown here is derived from an EMBL/GenBank/DDBJ whole genome shotgun (WGS) entry which is preliminary data.</text>
</comment>
<sequence length="148" mass="16392">MGKSLPSTATSGFKNITRIISSDRIKPTTKQVKPTSQNNQISQNRVDSAKLGLKVDNSVVTRVPLSMAVTDCVKRWFHDTLKEAKNGDTSMQLLIGQMYNSGYGVRKDLEKGRTWITRASKGRSSAWRVSNKQPGYNASDSDSEDHNS</sequence>